<dbReference type="EMBL" id="SDIL01000049">
    <property type="protein sequence ID" value="RXK38317.1"/>
    <property type="molecule type" value="Genomic_DNA"/>
</dbReference>
<evidence type="ECO:0000313" key="2">
    <source>
        <dbReference type="Proteomes" id="UP000289152"/>
    </source>
</evidence>
<keyword evidence="2" id="KW-1185">Reference proteome</keyword>
<accession>A0A4V1M3W8</accession>
<dbReference type="Proteomes" id="UP000289152">
    <property type="component" value="Unassembled WGS sequence"/>
</dbReference>
<evidence type="ECO:0000313" key="1">
    <source>
        <dbReference type="EMBL" id="RXK38317.1"/>
    </source>
</evidence>
<gene>
    <name evidence="1" type="ORF">M231_04359</name>
</gene>
<protein>
    <submittedName>
        <fullName evidence="1">Uncharacterized protein</fullName>
    </submittedName>
</protein>
<proteinExistence type="predicted"/>
<dbReference type="VEuPathDB" id="FungiDB:TREMEDRAFT_62463"/>
<reference evidence="1 2" key="1">
    <citation type="submission" date="2016-06" db="EMBL/GenBank/DDBJ databases">
        <title>Evolution of pathogenesis and genome organization in the Tremellales.</title>
        <authorList>
            <person name="Cuomo C."/>
            <person name="Litvintseva A."/>
            <person name="Heitman J."/>
            <person name="Chen Y."/>
            <person name="Sun S."/>
            <person name="Springer D."/>
            <person name="Dromer F."/>
            <person name="Young S."/>
            <person name="Zeng Q."/>
            <person name="Chapman S."/>
            <person name="Gujja S."/>
            <person name="Saif S."/>
            <person name="Birren B."/>
        </authorList>
    </citation>
    <scope>NUCLEOTIDE SEQUENCE [LARGE SCALE GENOMIC DNA]</scope>
    <source>
        <strain evidence="1 2">ATCC 28783</strain>
    </source>
</reference>
<name>A0A4V1M3W8_TREME</name>
<dbReference type="AlphaFoldDB" id="A0A4V1M3W8"/>
<sequence>MGAQSNQRQIEYSTSSGGENIIAYATEKDFKPNTWIFKMEPSVTSLDPTQLQVRFLAKVSEEPDAQFQDYSVAKRQDDYHCTCNRETQVCYEPTGMPDKVKIKSGGLGLDDINGLTNYTSRNFVCSADLYYKGINVMGQDMFLTVISQAINVLAGQPPAELYLVKHLAENYFDLQSIDFSAGARAFETTVWTTCRLQSQPTYPPRPAYPPSLLHPVSGLQ</sequence>
<organism evidence="1 2">
    <name type="scientific">Tremella mesenterica</name>
    <name type="common">Jelly fungus</name>
    <dbReference type="NCBI Taxonomy" id="5217"/>
    <lineage>
        <taxon>Eukaryota</taxon>
        <taxon>Fungi</taxon>
        <taxon>Dikarya</taxon>
        <taxon>Basidiomycota</taxon>
        <taxon>Agaricomycotina</taxon>
        <taxon>Tremellomycetes</taxon>
        <taxon>Tremellales</taxon>
        <taxon>Tremellaceae</taxon>
        <taxon>Tremella</taxon>
    </lineage>
</organism>
<comment type="caution">
    <text evidence="1">The sequence shown here is derived from an EMBL/GenBank/DDBJ whole genome shotgun (WGS) entry which is preliminary data.</text>
</comment>
<dbReference type="InParanoid" id="A0A4V1M3W8"/>